<evidence type="ECO:0000313" key="3">
    <source>
        <dbReference type="Proteomes" id="UP000467130"/>
    </source>
</evidence>
<keyword evidence="1" id="KW-0472">Membrane</keyword>
<evidence type="ECO:0008006" key="4">
    <source>
        <dbReference type="Google" id="ProtNLM"/>
    </source>
</evidence>
<dbReference type="AlphaFoldDB" id="A0A7I7Q1V6"/>
<dbReference type="Proteomes" id="UP000467130">
    <property type="component" value="Chromosome"/>
</dbReference>
<protein>
    <recommendedName>
        <fullName evidence="4">Aminopeptidase</fullName>
    </recommendedName>
</protein>
<evidence type="ECO:0000313" key="2">
    <source>
        <dbReference type="EMBL" id="BBY19977.1"/>
    </source>
</evidence>
<feature type="transmembrane region" description="Helical" evidence="1">
    <location>
        <begin position="79"/>
        <end position="98"/>
    </location>
</feature>
<evidence type="ECO:0000256" key="1">
    <source>
        <dbReference type="SAM" id="Phobius"/>
    </source>
</evidence>
<sequence>MIVAVGAALLLAGVVGLLVPISVSDGGGSIGCGNAVATDETAAMRATDMRAARMPIVQQFVPRTDYSVLCDTSVTNRRIWTVPLALLGTIGIAGALLVRRQRELALATPASSDHAEARGAA</sequence>
<proteinExistence type="predicted"/>
<dbReference type="EMBL" id="AP022587">
    <property type="protein sequence ID" value="BBY19977.1"/>
    <property type="molecule type" value="Genomic_DNA"/>
</dbReference>
<dbReference type="KEGG" id="msto:MSTO_01820"/>
<reference evidence="2 3" key="1">
    <citation type="journal article" date="2019" name="Emerg. Microbes Infect.">
        <title>Comprehensive subspecies identification of 175 nontuberculous mycobacteria species based on 7547 genomic profiles.</title>
        <authorList>
            <person name="Matsumoto Y."/>
            <person name="Kinjo T."/>
            <person name="Motooka D."/>
            <person name="Nabeya D."/>
            <person name="Jung N."/>
            <person name="Uechi K."/>
            <person name="Horii T."/>
            <person name="Iida T."/>
            <person name="Fujita J."/>
            <person name="Nakamura S."/>
        </authorList>
    </citation>
    <scope>NUCLEOTIDE SEQUENCE [LARGE SCALE GENOMIC DNA]</scope>
    <source>
        <strain evidence="2 3">JCM 17783</strain>
    </source>
</reference>
<keyword evidence="3" id="KW-1185">Reference proteome</keyword>
<organism evidence="2 3">
    <name type="scientific">Mycobacterium stomatepiae</name>
    <dbReference type="NCBI Taxonomy" id="470076"/>
    <lineage>
        <taxon>Bacteria</taxon>
        <taxon>Bacillati</taxon>
        <taxon>Actinomycetota</taxon>
        <taxon>Actinomycetes</taxon>
        <taxon>Mycobacteriales</taxon>
        <taxon>Mycobacteriaceae</taxon>
        <taxon>Mycobacterium</taxon>
        <taxon>Mycobacterium simiae complex</taxon>
    </lineage>
</organism>
<accession>A0A7I7Q1V6</accession>
<keyword evidence="1" id="KW-0812">Transmembrane</keyword>
<gene>
    <name evidence="2" type="ORF">MSTO_01820</name>
</gene>
<name>A0A7I7Q1V6_9MYCO</name>
<keyword evidence="1" id="KW-1133">Transmembrane helix</keyword>